<dbReference type="RefSeq" id="WP_086350081.1">
    <property type="nucleotide sequence ID" value="NZ_CP147247.1"/>
</dbReference>
<dbReference type="GO" id="GO:0008721">
    <property type="term" value="F:D-serine ammonia-lyase activity"/>
    <property type="evidence" value="ECO:0007669"/>
    <property type="project" value="TreeGrafter"/>
</dbReference>
<proteinExistence type="inferred from homology"/>
<dbReference type="PANTHER" id="PTHR28004:SF2">
    <property type="entry name" value="D-SERINE DEHYDRATASE"/>
    <property type="match status" value="1"/>
</dbReference>
<keyword evidence="6" id="KW-1185">Reference proteome</keyword>
<sequence>MKTPVLLVDKKIMLKNLTAMQKKVDEKGGISLRPHIKTHKTPELAIRQNELGKSGITCAKLSEAEVMIAHGIRDVFLAYPLVDPEKIRQALGLAKRIDRFIFSIDTYDGAVRLSEGASESGVIAEARVEIDTGLFRSGLSMEEAVENMLLFHQLQGLKITGIYTYRGSKDRYGNVVKNAFEAGVEEAELMVELAEKLADKGLVIEDISVGSTPTLEGVLSDTRITEVRPGTYIFNDAMQVAYGVCSQDDCAAVVRVTVVSRHGDRAVIDGGSKSFATDVQPTRGEVSIIGFGIVKNHPTIVFERMNEEHGVLILNGEQVAVGEELEIIPNHICSTVNLYDHYYFRDGTEVSVSARGKIQ</sequence>
<dbReference type="Gene3D" id="3.20.20.10">
    <property type="entry name" value="Alanine racemase"/>
    <property type="match status" value="1"/>
</dbReference>
<evidence type="ECO:0000256" key="1">
    <source>
        <dbReference type="ARBA" id="ARBA00005323"/>
    </source>
</evidence>
<evidence type="ECO:0000313" key="6">
    <source>
        <dbReference type="Proteomes" id="UP000195141"/>
    </source>
</evidence>
<evidence type="ECO:0000313" key="5">
    <source>
        <dbReference type="EMBL" id="WYJ90009.1"/>
    </source>
</evidence>
<feature type="domain" description="D-serine dehydratase-like" evidence="3">
    <location>
        <begin position="251"/>
        <end position="346"/>
    </location>
</feature>
<name>A0A242K474_9ENTE</name>
<dbReference type="InterPro" id="IPR001608">
    <property type="entry name" value="Ala_racemase_N"/>
</dbReference>
<dbReference type="OrthoDB" id="9788869at2"/>
<dbReference type="Pfam" id="PF01168">
    <property type="entry name" value="Ala_racemase_N"/>
    <property type="match status" value="1"/>
</dbReference>
<evidence type="ECO:0000256" key="2">
    <source>
        <dbReference type="ARBA" id="ARBA00023239"/>
    </source>
</evidence>
<dbReference type="SUPFAM" id="SSF51419">
    <property type="entry name" value="PLP-binding barrel"/>
    <property type="match status" value="1"/>
</dbReference>
<reference evidence="4" key="1">
    <citation type="submission" date="2017-05" db="EMBL/GenBank/DDBJ databases">
        <title>The Genome Sequence of Enterococcus sp. 9E7_DIV0242.</title>
        <authorList>
            <consortium name="The Broad Institute Genomics Platform"/>
            <consortium name="The Broad Institute Genomic Center for Infectious Diseases"/>
            <person name="Earl A."/>
            <person name="Manson A."/>
            <person name="Schwartman J."/>
            <person name="Gilmore M."/>
            <person name="Abouelleil A."/>
            <person name="Cao P."/>
            <person name="Chapman S."/>
            <person name="Cusick C."/>
            <person name="Shea T."/>
            <person name="Young S."/>
            <person name="Neafsey D."/>
            <person name="Nusbaum C."/>
            <person name="Birren B."/>
        </authorList>
    </citation>
    <scope>NUCLEOTIDE SEQUENCE [LARGE SCALE GENOMIC DNA]</scope>
    <source>
        <strain evidence="4">9E7_DIV0242</strain>
    </source>
</reference>
<evidence type="ECO:0000313" key="4">
    <source>
        <dbReference type="EMBL" id="OTP13600.1"/>
    </source>
</evidence>
<accession>A0A242K474</accession>
<dbReference type="AlphaFoldDB" id="A0A242K474"/>
<dbReference type="Pfam" id="PF14031">
    <property type="entry name" value="D-ser_dehydrat"/>
    <property type="match status" value="1"/>
</dbReference>
<comment type="similarity">
    <text evidence="1">Belongs to the DSD1 family.</text>
</comment>
<dbReference type="PANTHER" id="PTHR28004">
    <property type="entry name" value="ZGC:162816-RELATED"/>
    <property type="match status" value="1"/>
</dbReference>
<protein>
    <recommendedName>
        <fullName evidence="3">D-serine dehydratase-like domain-containing protein</fullName>
    </recommendedName>
</protein>
<dbReference type="SMART" id="SM01119">
    <property type="entry name" value="D-ser_dehydrat"/>
    <property type="match status" value="1"/>
</dbReference>
<dbReference type="EMBL" id="NGMM01000005">
    <property type="protein sequence ID" value="OTP13600.1"/>
    <property type="molecule type" value="Genomic_DNA"/>
</dbReference>
<dbReference type="Gene3D" id="2.40.37.20">
    <property type="entry name" value="D-serine dehydratase-like domain"/>
    <property type="match status" value="1"/>
</dbReference>
<reference evidence="5" key="3">
    <citation type="submission" date="2024-03" db="EMBL/GenBank/DDBJ databases">
        <title>The Genome Sequence of Enterococcus sp. DIV0242b.</title>
        <authorList>
            <consortium name="The Broad Institute Genomics Platform"/>
            <consortium name="The Broad Institute Microbial Omics Core"/>
            <consortium name="The Broad Institute Genomic Center for Infectious Diseases"/>
            <person name="Earl A."/>
            <person name="Manson A."/>
            <person name="Gilmore M."/>
            <person name="Schwartman J."/>
            <person name="Shea T."/>
            <person name="Abouelleil A."/>
            <person name="Cao P."/>
            <person name="Chapman S."/>
            <person name="Cusick C."/>
            <person name="Young S."/>
            <person name="Neafsey D."/>
            <person name="Nusbaum C."/>
            <person name="Birren B."/>
        </authorList>
    </citation>
    <scope>NUCLEOTIDE SEQUENCE</scope>
    <source>
        <strain evidence="5">9E7_DIV0242</strain>
    </source>
</reference>
<dbReference type="InterPro" id="IPR051466">
    <property type="entry name" value="D-amino_acid_metab_enzyme"/>
</dbReference>
<dbReference type="InterPro" id="IPR042208">
    <property type="entry name" value="D-ser_dehydrat-like_sf"/>
</dbReference>
<reference evidence="5" key="2">
    <citation type="submission" date="2017-05" db="EMBL/GenBank/DDBJ databases">
        <authorList>
            <consortium name="The Broad Institute Genomics Platform"/>
            <consortium name="The Broad Institute Genomic Center for Infectious Diseases"/>
            <person name="Earl A."/>
            <person name="Manson A."/>
            <person name="Schwartman J."/>
            <person name="Gilmore M."/>
            <person name="Abouelleil A."/>
            <person name="Cao P."/>
            <person name="Chapman S."/>
            <person name="Cusick C."/>
            <person name="Shea T."/>
            <person name="Young S."/>
            <person name="Neafsey D."/>
            <person name="Nusbaum C."/>
            <person name="Birren B."/>
        </authorList>
    </citation>
    <scope>NUCLEOTIDE SEQUENCE</scope>
    <source>
        <strain evidence="5">9E7_DIV0242</strain>
    </source>
</reference>
<dbReference type="InterPro" id="IPR029066">
    <property type="entry name" value="PLP-binding_barrel"/>
</dbReference>
<gene>
    <name evidence="5" type="ORF">A5888_001737</name>
    <name evidence="4" type="ORF">A5888_003078</name>
</gene>
<dbReference type="Proteomes" id="UP000195141">
    <property type="component" value="Chromosome"/>
</dbReference>
<evidence type="ECO:0000259" key="3">
    <source>
        <dbReference type="SMART" id="SM01119"/>
    </source>
</evidence>
<organism evidence="4">
    <name type="scientific">Candidatus Enterococcus clewellii</name>
    <dbReference type="NCBI Taxonomy" id="1834193"/>
    <lineage>
        <taxon>Bacteria</taxon>
        <taxon>Bacillati</taxon>
        <taxon>Bacillota</taxon>
        <taxon>Bacilli</taxon>
        <taxon>Lactobacillales</taxon>
        <taxon>Enterococcaceae</taxon>
        <taxon>Enterococcus</taxon>
    </lineage>
</organism>
<dbReference type="GO" id="GO:0036088">
    <property type="term" value="P:D-serine catabolic process"/>
    <property type="evidence" value="ECO:0007669"/>
    <property type="project" value="TreeGrafter"/>
</dbReference>
<dbReference type="EMBL" id="CP147247">
    <property type="protein sequence ID" value="WYJ90009.1"/>
    <property type="molecule type" value="Genomic_DNA"/>
</dbReference>
<keyword evidence="2" id="KW-0456">Lyase</keyword>
<dbReference type="InterPro" id="IPR026956">
    <property type="entry name" value="D-ser_dehydrat-like_dom"/>
</dbReference>